<organism evidence="1 2">
    <name type="scientific">Diacronema lutheri</name>
    <name type="common">Unicellular marine alga</name>
    <name type="synonym">Monochrysis lutheri</name>
    <dbReference type="NCBI Taxonomy" id="2081491"/>
    <lineage>
        <taxon>Eukaryota</taxon>
        <taxon>Haptista</taxon>
        <taxon>Haptophyta</taxon>
        <taxon>Pavlovophyceae</taxon>
        <taxon>Pavlovales</taxon>
        <taxon>Pavlovaceae</taxon>
        <taxon>Diacronema</taxon>
    </lineage>
</organism>
<dbReference type="Proteomes" id="UP000751190">
    <property type="component" value="Unassembled WGS sequence"/>
</dbReference>
<gene>
    <name evidence="1" type="ORF">KFE25_005248</name>
</gene>
<dbReference type="AlphaFoldDB" id="A0A8J5X5G3"/>
<evidence type="ECO:0000313" key="2">
    <source>
        <dbReference type="Proteomes" id="UP000751190"/>
    </source>
</evidence>
<comment type="caution">
    <text evidence="1">The sequence shown here is derived from an EMBL/GenBank/DDBJ whole genome shotgun (WGS) entry which is preliminary data.</text>
</comment>
<dbReference type="InterPro" id="IPR029063">
    <property type="entry name" value="SAM-dependent_MTases_sf"/>
</dbReference>
<keyword evidence="2" id="KW-1185">Reference proteome</keyword>
<evidence type="ECO:0008006" key="3">
    <source>
        <dbReference type="Google" id="ProtNLM"/>
    </source>
</evidence>
<protein>
    <recommendedName>
        <fullName evidence="3">Methyltransferase type 11 domain-containing protein</fullName>
    </recommendedName>
</protein>
<name>A0A8J5X5G3_DIALT</name>
<proteinExistence type="predicted"/>
<dbReference type="OrthoDB" id="193370at2759"/>
<dbReference type="Gene3D" id="3.40.50.150">
    <property type="entry name" value="Vaccinia Virus protein VP39"/>
    <property type="match status" value="1"/>
</dbReference>
<reference evidence="1" key="1">
    <citation type="submission" date="2021-05" db="EMBL/GenBank/DDBJ databases">
        <title>The genome of the haptophyte Pavlova lutheri (Diacronema luteri, Pavlovales) - a model for lipid biosynthesis in eukaryotic algae.</title>
        <authorList>
            <person name="Hulatt C.J."/>
            <person name="Posewitz M.C."/>
        </authorList>
    </citation>
    <scope>NUCLEOTIDE SEQUENCE</scope>
    <source>
        <strain evidence="1">NIVA-4/92</strain>
    </source>
</reference>
<sequence>MMRGMATSGDFDGQQFAEQEVAAKVVEQYDVAHARVFYRYVMGGGGLDIHYGVFRSADDGVYAASKETNARLLTALEWMRPNAMNEAEAHALGVGARNEVRLLDFNLGLPREWAGRFSHVVSCEVLCHAASKPSLLAELFACLEPGGALAFTDIMGADGADEKALKDFTDRNATTRMARPAEYRAMLAAAGFADVSFVDLSGHLATYFEKMVAQIHAHRADMLGEGVPAEYLDKWLGSLTQRVNVQRAHAVFAWGIFMCRKPGPLY</sequence>
<dbReference type="SUPFAM" id="SSF53335">
    <property type="entry name" value="S-adenosyl-L-methionine-dependent methyltransferases"/>
    <property type="match status" value="1"/>
</dbReference>
<dbReference type="Pfam" id="PF13489">
    <property type="entry name" value="Methyltransf_23"/>
    <property type="match status" value="1"/>
</dbReference>
<accession>A0A8J5X5G3</accession>
<evidence type="ECO:0000313" key="1">
    <source>
        <dbReference type="EMBL" id="KAG8458821.1"/>
    </source>
</evidence>
<dbReference type="EMBL" id="JAGTXO010000047">
    <property type="protein sequence ID" value="KAG8458821.1"/>
    <property type="molecule type" value="Genomic_DNA"/>
</dbReference>